<dbReference type="EMBL" id="VSRR010027115">
    <property type="protein sequence ID" value="MPC68014.1"/>
    <property type="molecule type" value="Genomic_DNA"/>
</dbReference>
<protein>
    <submittedName>
        <fullName evidence="1">Uncharacterized protein</fullName>
    </submittedName>
</protein>
<dbReference type="AlphaFoldDB" id="A0A5B7HHC8"/>
<sequence>MGPSWGAVVVMGRLDQEMTLKDCVNKSIHSDKLAAVRAFLGIALPAGDAEGRLGAMVNTGHERGRCCHNHA</sequence>
<reference evidence="1 2" key="1">
    <citation type="submission" date="2019-05" db="EMBL/GenBank/DDBJ databases">
        <title>Another draft genome of Portunus trituberculatus and its Hox gene families provides insights of decapod evolution.</title>
        <authorList>
            <person name="Jeong J.-H."/>
            <person name="Song I."/>
            <person name="Kim S."/>
            <person name="Choi T."/>
            <person name="Kim D."/>
            <person name="Ryu S."/>
            <person name="Kim W."/>
        </authorList>
    </citation>
    <scope>NUCLEOTIDE SEQUENCE [LARGE SCALE GENOMIC DNA]</scope>
    <source>
        <tissue evidence="1">Muscle</tissue>
    </source>
</reference>
<accession>A0A5B7HHC8</accession>
<comment type="caution">
    <text evidence="1">The sequence shown here is derived from an EMBL/GenBank/DDBJ whole genome shotgun (WGS) entry which is preliminary data.</text>
</comment>
<proteinExistence type="predicted"/>
<name>A0A5B7HHC8_PORTR</name>
<gene>
    <name evidence="1" type="ORF">E2C01_062204</name>
</gene>
<evidence type="ECO:0000313" key="1">
    <source>
        <dbReference type="EMBL" id="MPC68014.1"/>
    </source>
</evidence>
<evidence type="ECO:0000313" key="2">
    <source>
        <dbReference type="Proteomes" id="UP000324222"/>
    </source>
</evidence>
<organism evidence="1 2">
    <name type="scientific">Portunus trituberculatus</name>
    <name type="common">Swimming crab</name>
    <name type="synonym">Neptunus trituberculatus</name>
    <dbReference type="NCBI Taxonomy" id="210409"/>
    <lineage>
        <taxon>Eukaryota</taxon>
        <taxon>Metazoa</taxon>
        <taxon>Ecdysozoa</taxon>
        <taxon>Arthropoda</taxon>
        <taxon>Crustacea</taxon>
        <taxon>Multicrustacea</taxon>
        <taxon>Malacostraca</taxon>
        <taxon>Eumalacostraca</taxon>
        <taxon>Eucarida</taxon>
        <taxon>Decapoda</taxon>
        <taxon>Pleocyemata</taxon>
        <taxon>Brachyura</taxon>
        <taxon>Eubrachyura</taxon>
        <taxon>Portunoidea</taxon>
        <taxon>Portunidae</taxon>
        <taxon>Portuninae</taxon>
        <taxon>Portunus</taxon>
    </lineage>
</organism>
<dbReference type="Proteomes" id="UP000324222">
    <property type="component" value="Unassembled WGS sequence"/>
</dbReference>
<keyword evidence="2" id="KW-1185">Reference proteome</keyword>